<evidence type="ECO:0000313" key="6">
    <source>
        <dbReference type="Proteomes" id="UP000717515"/>
    </source>
</evidence>
<dbReference type="Gene3D" id="3.30.70.330">
    <property type="match status" value="2"/>
</dbReference>
<dbReference type="SMART" id="SM00361">
    <property type="entry name" value="RRM_1"/>
    <property type="match status" value="2"/>
</dbReference>
<feature type="compositionally biased region" description="Basic and acidic residues" evidence="3">
    <location>
        <begin position="70"/>
        <end position="82"/>
    </location>
</feature>
<organism evidence="5 6">
    <name type="scientific">Mortierella alpina</name>
    <name type="common">Oleaginous fungus</name>
    <name type="synonym">Mortierella renispora</name>
    <dbReference type="NCBI Taxonomy" id="64518"/>
    <lineage>
        <taxon>Eukaryota</taxon>
        <taxon>Fungi</taxon>
        <taxon>Fungi incertae sedis</taxon>
        <taxon>Mucoromycota</taxon>
        <taxon>Mortierellomycotina</taxon>
        <taxon>Mortierellomycetes</taxon>
        <taxon>Mortierellales</taxon>
        <taxon>Mortierellaceae</taxon>
        <taxon>Mortierella</taxon>
    </lineage>
</organism>
<proteinExistence type="predicted"/>
<protein>
    <recommendedName>
        <fullName evidence="4">RRM domain-containing protein</fullName>
    </recommendedName>
</protein>
<dbReference type="PANTHER" id="PTHR48027">
    <property type="entry name" value="HETEROGENEOUS NUCLEAR RIBONUCLEOPROTEIN 87F-RELATED"/>
    <property type="match status" value="1"/>
</dbReference>
<reference evidence="5" key="1">
    <citation type="submission" date="2021-07" db="EMBL/GenBank/DDBJ databases">
        <title>Draft genome of Mortierella alpina, strain LL118, isolated from an aspen leaf litter sample.</title>
        <authorList>
            <person name="Yang S."/>
            <person name="Vinatzer B.A."/>
        </authorList>
    </citation>
    <scope>NUCLEOTIDE SEQUENCE</scope>
    <source>
        <strain evidence="5">LL118</strain>
    </source>
</reference>
<dbReference type="InterPro" id="IPR003954">
    <property type="entry name" value="RRM_euk-type"/>
</dbReference>
<dbReference type="InterPro" id="IPR000504">
    <property type="entry name" value="RRM_dom"/>
</dbReference>
<dbReference type="InterPro" id="IPR035979">
    <property type="entry name" value="RBD_domain_sf"/>
</dbReference>
<dbReference type="GO" id="GO:0003723">
    <property type="term" value="F:RNA binding"/>
    <property type="evidence" value="ECO:0007669"/>
    <property type="project" value="UniProtKB-UniRule"/>
</dbReference>
<dbReference type="SMART" id="SM00360">
    <property type="entry name" value="RRM"/>
    <property type="match status" value="2"/>
</dbReference>
<accession>A0A9P8A298</accession>
<evidence type="ECO:0000259" key="4">
    <source>
        <dbReference type="PROSITE" id="PS50102"/>
    </source>
</evidence>
<dbReference type="CDD" id="cd21608">
    <property type="entry name" value="RRM2_NsCP33_like"/>
    <property type="match status" value="2"/>
</dbReference>
<comment type="caution">
    <text evidence="5">The sequence shown here is derived from an EMBL/GenBank/DDBJ whole genome shotgun (WGS) entry which is preliminary data.</text>
</comment>
<feature type="compositionally biased region" description="Gly residues" evidence="3">
    <location>
        <begin position="104"/>
        <end position="114"/>
    </location>
</feature>
<feature type="domain" description="RRM" evidence="4">
    <location>
        <begin position="131"/>
        <end position="209"/>
    </location>
</feature>
<feature type="compositionally biased region" description="Gly residues" evidence="3">
    <location>
        <begin position="213"/>
        <end position="224"/>
    </location>
</feature>
<dbReference type="Pfam" id="PF00076">
    <property type="entry name" value="RRM_1"/>
    <property type="match status" value="2"/>
</dbReference>
<evidence type="ECO:0000256" key="3">
    <source>
        <dbReference type="SAM" id="MobiDB-lite"/>
    </source>
</evidence>
<dbReference type="InterPro" id="IPR052462">
    <property type="entry name" value="SLIRP/GR-RBP-like"/>
</dbReference>
<dbReference type="AlphaFoldDB" id="A0A9P8A298"/>
<evidence type="ECO:0000313" key="5">
    <source>
        <dbReference type="EMBL" id="KAG9322070.1"/>
    </source>
</evidence>
<dbReference type="SUPFAM" id="SSF54928">
    <property type="entry name" value="RNA-binding domain, RBD"/>
    <property type="match status" value="2"/>
</dbReference>
<dbReference type="PROSITE" id="PS50102">
    <property type="entry name" value="RRM"/>
    <property type="match status" value="2"/>
</dbReference>
<keyword evidence="1 2" id="KW-0694">RNA-binding</keyword>
<name>A0A9P8A298_MORAP</name>
<feature type="region of interest" description="Disordered" evidence="3">
    <location>
        <begin position="68"/>
        <end position="126"/>
    </location>
</feature>
<feature type="region of interest" description="Disordered" evidence="3">
    <location>
        <begin position="202"/>
        <end position="224"/>
    </location>
</feature>
<gene>
    <name evidence="5" type="ORF">KVV02_004998</name>
</gene>
<feature type="domain" description="RRM" evidence="4">
    <location>
        <begin position="4"/>
        <end position="82"/>
    </location>
</feature>
<evidence type="ECO:0000256" key="2">
    <source>
        <dbReference type="PROSITE-ProRule" id="PRU00176"/>
    </source>
</evidence>
<sequence>MKSAKLFIGGLSWNTTDESLRHGFSEHGEVIDAIVVKDRETGRSRGFGFVTFADEESAEKAIQHLNNQDFDGRQIKVDRASERSNSGPSRGGRGGYNSAPRYGQQGGYGGGNGGYQPQQGRSDGDWARQSSKLYVGGLAWGTDDRSLRTKFEEYGTVEDAIIMRDRDTGRSRGFGFVTFSNEQSADDAIQALNDKDFEGRQIMVSKANDRGSSRGGGGGYGGYQ</sequence>
<dbReference type="InterPro" id="IPR012677">
    <property type="entry name" value="Nucleotide-bd_a/b_plait_sf"/>
</dbReference>
<dbReference type="Proteomes" id="UP000717515">
    <property type="component" value="Unassembled WGS sequence"/>
</dbReference>
<dbReference type="InterPro" id="IPR048289">
    <property type="entry name" value="RRM2_NsCP33-like"/>
</dbReference>
<evidence type="ECO:0000256" key="1">
    <source>
        <dbReference type="ARBA" id="ARBA00022884"/>
    </source>
</evidence>
<dbReference type="EMBL" id="JAIFTL010000167">
    <property type="protein sequence ID" value="KAG9322070.1"/>
    <property type="molecule type" value="Genomic_DNA"/>
</dbReference>